<feature type="signal peptide" evidence="1">
    <location>
        <begin position="1"/>
        <end position="26"/>
    </location>
</feature>
<sequence>MKKKTSLWISGITTVAMLAVAVGSFAAWNTLTASVDQVSTASATPTILSVEKGTDTFTGKKLVPSDVTPAAGEVSTLSVEFTPTLTQDGSGKAIHLKTADLKYNNAANSGTLKMEIYKKDDPSKTPVAVNDVLESGKVYVADVTFVNTDTQWTPETAAAAANKSITLDITCEAEDVTPAP</sequence>
<organism evidence="2">
    <name type="scientific">Eubacterium limosum</name>
    <dbReference type="NCBI Taxonomy" id="1736"/>
    <lineage>
        <taxon>Bacteria</taxon>
        <taxon>Bacillati</taxon>
        <taxon>Bacillota</taxon>
        <taxon>Clostridia</taxon>
        <taxon>Eubacteriales</taxon>
        <taxon>Eubacteriaceae</taxon>
        <taxon>Eubacterium</taxon>
    </lineage>
</organism>
<dbReference type="AlphaFoldDB" id="A0A6N3EDS1"/>
<accession>A0A6N3EDS1</accession>
<proteinExistence type="predicted"/>
<reference evidence="2" key="1">
    <citation type="submission" date="2019-11" db="EMBL/GenBank/DDBJ databases">
        <authorList>
            <person name="Feng L."/>
        </authorList>
    </citation>
    <scope>NUCLEOTIDE SEQUENCE</scope>
    <source>
        <strain evidence="2">ElimosumLFYP34</strain>
    </source>
</reference>
<protein>
    <recommendedName>
        <fullName evidence="3">SipW-cognate class signal peptide</fullName>
    </recommendedName>
</protein>
<feature type="chain" id="PRO_5026745460" description="SipW-cognate class signal peptide" evidence="1">
    <location>
        <begin position="27"/>
        <end position="180"/>
    </location>
</feature>
<dbReference type="EMBL" id="CACRTR010000011">
    <property type="protein sequence ID" value="VYU36821.1"/>
    <property type="molecule type" value="Genomic_DNA"/>
</dbReference>
<name>A0A6N3EDS1_EUBLI</name>
<evidence type="ECO:0000313" key="2">
    <source>
        <dbReference type="EMBL" id="VYU36821.1"/>
    </source>
</evidence>
<evidence type="ECO:0008006" key="3">
    <source>
        <dbReference type="Google" id="ProtNLM"/>
    </source>
</evidence>
<keyword evidence="1" id="KW-0732">Signal</keyword>
<evidence type="ECO:0000256" key="1">
    <source>
        <dbReference type="SAM" id="SignalP"/>
    </source>
</evidence>
<gene>
    <name evidence="2" type="ORF">ELLFYP34_03368</name>
</gene>